<organism evidence="1 2">
    <name type="scientific">Trifolium medium</name>
    <dbReference type="NCBI Taxonomy" id="97028"/>
    <lineage>
        <taxon>Eukaryota</taxon>
        <taxon>Viridiplantae</taxon>
        <taxon>Streptophyta</taxon>
        <taxon>Embryophyta</taxon>
        <taxon>Tracheophyta</taxon>
        <taxon>Spermatophyta</taxon>
        <taxon>Magnoliopsida</taxon>
        <taxon>eudicotyledons</taxon>
        <taxon>Gunneridae</taxon>
        <taxon>Pentapetalae</taxon>
        <taxon>rosids</taxon>
        <taxon>fabids</taxon>
        <taxon>Fabales</taxon>
        <taxon>Fabaceae</taxon>
        <taxon>Papilionoideae</taxon>
        <taxon>50 kb inversion clade</taxon>
        <taxon>NPAAA clade</taxon>
        <taxon>Hologalegina</taxon>
        <taxon>IRL clade</taxon>
        <taxon>Trifolieae</taxon>
        <taxon>Trifolium</taxon>
    </lineage>
</organism>
<dbReference type="EMBL" id="LXQA010296064">
    <property type="protein sequence ID" value="MCI41773.1"/>
    <property type="molecule type" value="Genomic_DNA"/>
</dbReference>
<dbReference type="Proteomes" id="UP000265520">
    <property type="component" value="Unassembled WGS sequence"/>
</dbReference>
<sequence>MESEAPSMENPKISAYYQTRLAHFGVVSTE</sequence>
<keyword evidence="2" id="KW-1185">Reference proteome</keyword>
<dbReference type="AlphaFoldDB" id="A0A392RYS9"/>
<dbReference type="GO" id="GO:0003743">
    <property type="term" value="F:translation initiation factor activity"/>
    <property type="evidence" value="ECO:0007669"/>
    <property type="project" value="UniProtKB-KW"/>
</dbReference>
<keyword evidence="1" id="KW-0648">Protein biosynthesis</keyword>
<evidence type="ECO:0000313" key="2">
    <source>
        <dbReference type="Proteomes" id="UP000265520"/>
    </source>
</evidence>
<accession>A0A392RYS9</accession>
<proteinExistence type="predicted"/>
<evidence type="ECO:0000313" key="1">
    <source>
        <dbReference type="EMBL" id="MCI41773.1"/>
    </source>
</evidence>
<reference evidence="1 2" key="1">
    <citation type="journal article" date="2018" name="Front. Plant Sci.">
        <title>Red Clover (Trifolium pratense) and Zigzag Clover (T. medium) - A Picture of Genomic Similarities and Differences.</title>
        <authorList>
            <person name="Dluhosova J."/>
            <person name="Istvanek J."/>
            <person name="Nedelnik J."/>
            <person name="Repkova J."/>
        </authorList>
    </citation>
    <scope>NUCLEOTIDE SEQUENCE [LARGE SCALE GENOMIC DNA]</scope>
    <source>
        <strain evidence="2">cv. 10/8</strain>
        <tissue evidence="1">Leaf</tissue>
    </source>
</reference>
<keyword evidence="1" id="KW-0396">Initiation factor</keyword>
<protein>
    <submittedName>
        <fullName evidence="1">Translation initiation factor eIF-2B subunit alpha</fullName>
    </submittedName>
</protein>
<comment type="caution">
    <text evidence="1">The sequence shown here is derived from an EMBL/GenBank/DDBJ whole genome shotgun (WGS) entry which is preliminary data.</text>
</comment>
<feature type="non-terminal residue" evidence="1">
    <location>
        <position position="30"/>
    </location>
</feature>
<name>A0A392RYS9_9FABA</name>